<feature type="non-terminal residue" evidence="10">
    <location>
        <position position="77"/>
    </location>
</feature>
<dbReference type="GO" id="GO:0022857">
    <property type="term" value="F:transmembrane transporter activity"/>
    <property type="evidence" value="ECO:0007669"/>
    <property type="project" value="TreeGrafter"/>
</dbReference>
<proteinExistence type="predicted"/>
<feature type="domain" description="Tripartite ATP-independent periplasmic transporters DctQ component" evidence="9">
    <location>
        <begin position="3"/>
        <end position="70"/>
    </location>
</feature>
<dbReference type="GO" id="GO:0015740">
    <property type="term" value="P:C4-dicarboxylate transport"/>
    <property type="evidence" value="ECO:0007669"/>
    <property type="project" value="TreeGrafter"/>
</dbReference>
<keyword evidence="5 8" id="KW-0812">Transmembrane</keyword>
<keyword evidence="4" id="KW-0997">Cell inner membrane</keyword>
<dbReference type="InterPro" id="IPR007387">
    <property type="entry name" value="TRAP_DctQ"/>
</dbReference>
<dbReference type="InterPro" id="IPR055348">
    <property type="entry name" value="DctQ"/>
</dbReference>
<sequence>MHPTGVADELSGYLLVVATFFALDYTFRTGGHIRIEVLRRFMPPRVRDWMEVLLAFIALGYVSLLLWQTGSLVTASS</sequence>
<gene>
    <name evidence="10" type="ORF">S06H3_60120</name>
</gene>
<dbReference type="EMBL" id="BARV01039172">
    <property type="protein sequence ID" value="GAI54754.1"/>
    <property type="molecule type" value="Genomic_DNA"/>
</dbReference>
<organism evidence="10">
    <name type="scientific">marine sediment metagenome</name>
    <dbReference type="NCBI Taxonomy" id="412755"/>
    <lineage>
        <taxon>unclassified sequences</taxon>
        <taxon>metagenomes</taxon>
        <taxon>ecological metagenomes</taxon>
    </lineage>
</organism>
<dbReference type="PANTHER" id="PTHR35011:SF10">
    <property type="entry name" value="TRAP TRANSPORTER SMALL PERMEASE PROTEIN"/>
    <property type="match status" value="1"/>
</dbReference>
<keyword evidence="2" id="KW-0813">Transport</keyword>
<evidence type="ECO:0000256" key="6">
    <source>
        <dbReference type="ARBA" id="ARBA00022989"/>
    </source>
</evidence>
<feature type="transmembrane region" description="Helical" evidence="8">
    <location>
        <begin position="12"/>
        <end position="28"/>
    </location>
</feature>
<evidence type="ECO:0000256" key="1">
    <source>
        <dbReference type="ARBA" id="ARBA00004429"/>
    </source>
</evidence>
<accession>X1RGN5</accession>
<evidence type="ECO:0000256" key="2">
    <source>
        <dbReference type="ARBA" id="ARBA00022448"/>
    </source>
</evidence>
<evidence type="ECO:0000256" key="3">
    <source>
        <dbReference type="ARBA" id="ARBA00022475"/>
    </source>
</evidence>
<evidence type="ECO:0000313" key="10">
    <source>
        <dbReference type="EMBL" id="GAI54754.1"/>
    </source>
</evidence>
<name>X1RGN5_9ZZZZ</name>
<dbReference type="GO" id="GO:0005886">
    <property type="term" value="C:plasma membrane"/>
    <property type="evidence" value="ECO:0007669"/>
    <property type="project" value="UniProtKB-SubCell"/>
</dbReference>
<evidence type="ECO:0000256" key="5">
    <source>
        <dbReference type="ARBA" id="ARBA00022692"/>
    </source>
</evidence>
<evidence type="ECO:0000259" key="9">
    <source>
        <dbReference type="Pfam" id="PF04290"/>
    </source>
</evidence>
<keyword evidence="6 8" id="KW-1133">Transmembrane helix</keyword>
<dbReference type="Pfam" id="PF04290">
    <property type="entry name" value="DctQ"/>
    <property type="match status" value="1"/>
</dbReference>
<feature type="transmembrane region" description="Helical" evidence="8">
    <location>
        <begin position="49"/>
        <end position="67"/>
    </location>
</feature>
<comment type="caution">
    <text evidence="10">The sequence shown here is derived from an EMBL/GenBank/DDBJ whole genome shotgun (WGS) entry which is preliminary data.</text>
</comment>
<reference evidence="10" key="1">
    <citation type="journal article" date="2014" name="Front. Microbiol.">
        <title>High frequency of phylogenetically diverse reductive dehalogenase-homologous genes in deep subseafloor sedimentary metagenomes.</title>
        <authorList>
            <person name="Kawai M."/>
            <person name="Futagami T."/>
            <person name="Toyoda A."/>
            <person name="Takaki Y."/>
            <person name="Nishi S."/>
            <person name="Hori S."/>
            <person name="Arai W."/>
            <person name="Tsubouchi T."/>
            <person name="Morono Y."/>
            <person name="Uchiyama I."/>
            <person name="Ito T."/>
            <person name="Fujiyama A."/>
            <person name="Inagaki F."/>
            <person name="Takami H."/>
        </authorList>
    </citation>
    <scope>NUCLEOTIDE SEQUENCE</scope>
    <source>
        <strain evidence="10">Expedition CK06-06</strain>
    </source>
</reference>
<evidence type="ECO:0000256" key="4">
    <source>
        <dbReference type="ARBA" id="ARBA00022519"/>
    </source>
</evidence>
<evidence type="ECO:0000256" key="7">
    <source>
        <dbReference type="ARBA" id="ARBA00023136"/>
    </source>
</evidence>
<protein>
    <recommendedName>
        <fullName evidence="9">Tripartite ATP-independent periplasmic transporters DctQ component domain-containing protein</fullName>
    </recommendedName>
</protein>
<dbReference type="AlphaFoldDB" id="X1RGN5"/>
<keyword evidence="7 8" id="KW-0472">Membrane</keyword>
<keyword evidence="3" id="KW-1003">Cell membrane</keyword>
<evidence type="ECO:0000256" key="8">
    <source>
        <dbReference type="SAM" id="Phobius"/>
    </source>
</evidence>
<dbReference type="PANTHER" id="PTHR35011">
    <property type="entry name" value="2,3-DIKETO-L-GULONATE TRAP TRANSPORTER SMALL PERMEASE PROTEIN YIAM"/>
    <property type="match status" value="1"/>
</dbReference>
<comment type="subcellular location">
    <subcellularLocation>
        <location evidence="1">Cell inner membrane</location>
        <topology evidence="1">Multi-pass membrane protein</topology>
    </subcellularLocation>
</comment>